<dbReference type="Pfam" id="PF05125">
    <property type="entry name" value="Phage_cap_P2"/>
    <property type="match status" value="1"/>
</dbReference>
<accession>N9RAX5</accession>
<sequence length="344" mass="38701">MSVVLQPQARQLFESYKADIARANGVESVLNTFAVNPVPQQKIIKAYQEQADFLKLINYFPVDNARGEKIALSIGTSIAGNTNTNVQERQPTPVGNLEHLDEYDCTQTNYDVAMKWALLNAWRHHPNFKQMLQELVVRAVALDKLCIGWNGLYRAPTSDRVANPLLQDVKRGWLQKIREIAPEQHYAGEDVNVGGTVVKKTLIGAGHEYKTVDGLVEYAVEEFIADQHKDSGLVVICGRGILSDKYLPLLNTIQDPTQQLAARTIYANKQLGTLRAMHVPKFPAKTMLITTPDNLSIYMQNGTFNRSIQDQPSWDRAVDYQSVNEDFVVEDYTKAVLIENIEVE</sequence>
<proteinExistence type="predicted"/>
<evidence type="ECO:0000313" key="2">
    <source>
        <dbReference type="EMBL" id="GGH39271.1"/>
    </source>
</evidence>
<dbReference type="InterPro" id="IPR006441">
    <property type="entry name" value="Phage_P2_GpN"/>
</dbReference>
<dbReference type="PATRIC" id="fig|1217698.3.peg.3509"/>
<evidence type="ECO:0000313" key="3">
    <source>
        <dbReference type="Proteomes" id="UP000013200"/>
    </source>
</evidence>
<reference evidence="2" key="3">
    <citation type="submission" date="2024-03" db="EMBL/GenBank/DDBJ databases">
        <authorList>
            <person name="Sun Q."/>
            <person name="Sedlacek I."/>
        </authorList>
    </citation>
    <scope>NUCLEOTIDE SEQUENCE</scope>
    <source>
        <strain evidence="2">CCM 8635</strain>
    </source>
</reference>
<evidence type="ECO:0000313" key="4">
    <source>
        <dbReference type="Proteomes" id="UP000652691"/>
    </source>
</evidence>
<comment type="caution">
    <text evidence="1">The sequence shown here is derived from an EMBL/GenBank/DDBJ whole genome shotgun (WGS) entry which is preliminary data.</text>
</comment>
<dbReference type="EMBL" id="APSA01000018">
    <property type="protein sequence ID" value="ENX35770.1"/>
    <property type="molecule type" value="Genomic_DNA"/>
</dbReference>
<reference evidence="2 4" key="2">
    <citation type="journal article" date="2014" name="Int. J. Syst. Evol. Microbiol.">
        <title>Complete genome sequence of Corynebacterium casei LMG S-19264T (=DSM 44701T), isolated from a smear-ripened cheese.</title>
        <authorList>
            <consortium name="US DOE Joint Genome Institute (JGI-PGF)"/>
            <person name="Walter F."/>
            <person name="Albersmeier A."/>
            <person name="Kalinowski J."/>
            <person name="Ruckert C."/>
        </authorList>
    </citation>
    <scope>NUCLEOTIDE SEQUENCE [LARGE SCALE GENOMIC DNA]</scope>
    <source>
        <strain evidence="2 4">CCM 8635</strain>
    </source>
</reference>
<organism evidence="1 3">
    <name type="scientific">Acinetobacter courvalinii</name>
    <dbReference type="NCBI Taxonomy" id="280147"/>
    <lineage>
        <taxon>Bacteria</taxon>
        <taxon>Pseudomonadati</taxon>
        <taxon>Pseudomonadota</taxon>
        <taxon>Gammaproteobacteria</taxon>
        <taxon>Moraxellales</taxon>
        <taxon>Moraxellaceae</taxon>
        <taxon>Acinetobacter</taxon>
    </lineage>
</organism>
<dbReference type="STRING" id="1217698.F888_03603"/>
<dbReference type="NCBIfam" id="TIGR01551">
    <property type="entry name" value="major_capsid_P2"/>
    <property type="match status" value="1"/>
</dbReference>
<dbReference type="RefSeq" id="WP_005289084.1">
    <property type="nucleotide sequence ID" value="NZ_BMDA01000003.1"/>
</dbReference>
<dbReference type="EMBL" id="BMDA01000003">
    <property type="protein sequence ID" value="GGH39271.1"/>
    <property type="molecule type" value="Genomic_DNA"/>
</dbReference>
<dbReference type="AlphaFoldDB" id="N9RAX5"/>
<reference evidence="1 3" key="1">
    <citation type="submission" date="2013-02" db="EMBL/GenBank/DDBJ databases">
        <title>The Genome Sequence of Acinetobacter sp. NIPH 3623.</title>
        <authorList>
            <consortium name="The Broad Institute Genome Sequencing Platform"/>
            <consortium name="The Broad Institute Genome Sequencing Center for Infectious Disease"/>
            <person name="Cerqueira G."/>
            <person name="Feldgarden M."/>
            <person name="Courvalin P."/>
            <person name="Perichon B."/>
            <person name="Grillot-Courvalin C."/>
            <person name="Clermont D."/>
            <person name="Rocha E."/>
            <person name="Yoon E.-J."/>
            <person name="Nemec A."/>
            <person name="Walker B."/>
            <person name="Young S.K."/>
            <person name="Zeng Q."/>
            <person name="Gargeya S."/>
            <person name="Fitzgerald M."/>
            <person name="Haas B."/>
            <person name="Abouelleil A."/>
            <person name="Alvarado L."/>
            <person name="Arachchi H.M."/>
            <person name="Berlin A.M."/>
            <person name="Chapman S.B."/>
            <person name="Dewar J."/>
            <person name="Goldberg J."/>
            <person name="Griggs A."/>
            <person name="Gujja S."/>
            <person name="Hansen M."/>
            <person name="Howarth C."/>
            <person name="Imamovic A."/>
            <person name="Larimer J."/>
            <person name="McCowan C."/>
            <person name="Murphy C."/>
            <person name="Neiman D."/>
            <person name="Pearson M."/>
            <person name="Priest M."/>
            <person name="Roberts A."/>
            <person name="Saif S."/>
            <person name="Shea T."/>
            <person name="Sisk P."/>
            <person name="Sykes S."/>
            <person name="Wortman J."/>
            <person name="Nusbaum C."/>
            <person name="Birren B."/>
        </authorList>
    </citation>
    <scope>NUCLEOTIDE SEQUENCE [LARGE SCALE GENOMIC DNA]</scope>
    <source>
        <strain evidence="1 3">NIPH 3623</strain>
    </source>
</reference>
<dbReference type="HOGENOM" id="CLU_049296_1_0_6"/>
<dbReference type="Proteomes" id="UP000652691">
    <property type="component" value="Unassembled WGS sequence"/>
</dbReference>
<dbReference type="Proteomes" id="UP000013200">
    <property type="component" value="Unassembled WGS sequence"/>
</dbReference>
<gene>
    <name evidence="1" type="ORF">F888_03603</name>
    <name evidence="2" type="ORF">GCM10007354_24970</name>
</gene>
<name>N9RAX5_9GAMM</name>
<keyword evidence="3" id="KW-1185">Reference proteome</keyword>
<evidence type="ECO:0000313" key="1">
    <source>
        <dbReference type="EMBL" id="ENX35770.1"/>
    </source>
</evidence>
<protein>
    <submittedName>
        <fullName evidence="2">Phage capsid protein</fullName>
    </submittedName>
    <submittedName>
        <fullName evidence="1">p2 family phage major capsid protein</fullName>
    </submittedName>
</protein>
<dbReference type="GeneID" id="80105079"/>